<dbReference type="Proteomes" id="UP000479132">
    <property type="component" value="Unassembled WGS sequence"/>
</dbReference>
<reference evidence="2 3" key="1">
    <citation type="submission" date="2020-02" db="EMBL/GenBank/DDBJ databases">
        <title>Aliifodinibius halophilus 2W32, complete genome.</title>
        <authorList>
            <person name="Li Y."/>
            <person name="Wu S."/>
        </authorList>
    </citation>
    <scope>NUCLEOTIDE SEQUENCE [LARGE SCALE GENOMIC DNA]</scope>
    <source>
        <strain evidence="2 3">2W32</strain>
    </source>
</reference>
<dbReference type="PANTHER" id="PTHR34846">
    <property type="entry name" value="4-CARBOXYMUCONOLACTONE DECARBOXYLASE FAMILY PROTEIN (AFU_ORTHOLOGUE AFUA_6G11590)"/>
    <property type="match status" value="1"/>
</dbReference>
<dbReference type="InterPro" id="IPR003779">
    <property type="entry name" value="CMD-like"/>
</dbReference>
<feature type="domain" description="Carboxymuconolactone decarboxylase-like" evidence="1">
    <location>
        <begin position="65"/>
        <end position="131"/>
    </location>
</feature>
<dbReference type="GO" id="GO:0051920">
    <property type="term" value="F:peroxiredoxin activity"/>
    <property type="evidence" value="ECO:0007669"/>
    <property type="project" value="InterPro"/>
</dbReference>
<dbReference type="RefSeq" id="WP_165265506.1">
    <property type="nucleotide sequence ID" value="NZ_JAALLS010000002.1"/>
</dbReference>
<dbReference type="SUPFAM" id="SSF69118">
    <property type="entry name" value="AhpD-like"/>
    <property type="match status" value="1"/>
</dbReference>
<accession>A0A6M1SU89</accession>
<dbReference type="Pfam" id="PF02627">
    <property type="entry name" value="CMD"/>
    <property type="match status" value="1"/>
</dbReference>
<keyword evidence="3" id="KW-1185">Reference proteome</keyword>
<sequence>MKAQVQNTEKPRLTPIENPSSIKAKLAYWFTKRKTGKVITPLKVHYSRFPEGLSLAKELMNIQEKCTLDNRLKHLIKVYVATLNGCSFCVDIGKATAQQDDIETEVFEDLLNFKESNRFTKSEKAALTYIDETTRELEVTDQTFENLQRYFNEREIVQITLLNAVENFYNLMNKPLNIGSDELCKTLNV</sequence>
<dbReference type="AlphaFoldDB" id="A0A6M1SU89"/>
<evidence type="ECO:0000313" key="2">
    <source>
        <dbReference type="EMBL" id="NGP87076.1"/>
    </source>
</evidence>
<evidence type="ECO:0000259" key="1">
    <source>
        <dbReference type="Pfam" id="PF02627"/>
    </source>
</evidence>
<proteinExistence type="predicted"/>
<protein>
    <submittedName>
        <fullName evidence="2">Carboxymuconolactone decarboxylase family protein</fullName>
    </submittedName>
</protein>
<dbReference type="Gene3D" id="1.20.1290.10">
    <property type="entry name" value="AhpD-like"/>
    <property type="match status" value="1"/>
</dbReference>
<organism evidence="2 3">
    <name type="scientific">Fodinibius halophilus</name>
    <dbReference type="NCBI Taxonomy" id="1736908"/>
    <lineage>
        <taxon>Bacteria</taxon>
        <taxon>Pseudomonadati</taxon>
        <taxon>Balneolota</taxon>
        <taxon>Balneolia</taxon>
        <taxon>Balneolales</taxon>
        <taxon>Balneolaceae</taxon>
        <taxon>Fodinibius</taxon>
    </lineage>
</organism>
<gene>
    <name evidence="2" type="ORF">G3569_01815</name>
</gene>
<dbReference type="InterPro" id="IPR029032">
    <property type="entry name" value="AhpD-like"/>
</dbReference>
<evidence type="ECO:0000313" key="3">
    <source>
        <dbReference type="Proteomes" id="UP000479132"/>
    </source>
</evidence>
<dbReference type="EMBL" id="JAALLS010000002">
    <property type="protein sequence ID" value="NGP87076.1"/>
    <property type="molecule type" value="Genomic_DNA"/>
</dbReference>
<dbReference type="PANTHER" id="PTHR34846:SF10">
    <property type="entry name" value="CYTOPLASMIC PROTEIN"/>
    <property type="match status" value="1"/>
</dbReference>
<name>A0A6M1SU89_9BACT</name>
<comment type="caution">
    <text evidence="2">The sequence shown here is derived from an EMBL/GenBank/DDBJ whole genome shotgun (WGS) entry which is preliminary data.</text>
</comment>